<gene>
    <name evidence="2" type="ORF">HDID_LOCUS6402</name>
</gene>
<feature type="region of interest" description="Disordered" evidence="1">
    <location>
        <begin position="43"/>
        <end position="90"/>
    </location>
</feature>
<accession>A0A0R3SN89</accession>
<dbReference type="Proteomes" id="UP000274504">
    <property type="component" value="Unassembled WGS sequence"/>
</dbReference>
<evidence type="ECO:0000313" key="2">
    <source>
        <dbReference type="EMBL" id="VDL58720.1"/>
    </source>
</evidence>
<name>A0A0R3SN89_HYMDI</name>
<proteinExistence type="predicted"/>
<sequence>MTFSTPPLDNYFHLSLTIIRRWSTEEGRKKATWCRLIVENYALDDEDDDDDDDEDNIDVDVDGNDGEEEEEDGDDGDEDEDEDDEDGTSC</sequence>
<dbReference type="EMBL" id="UYSG01005246">
    <property type="protein sequence ID" value="VDL58720.1"/>
    <property type="molecule type" value="Genomic_DNA"/>
</dbReference>
<dbReference type="WBParaSite" id="HDID_0000640401-mRNA-1">
    <property type="protein sequence ID" value="HDID_0000640401-mRNA-1"/>
    <property type="gene ID" value="HDID_0000640401"/>
</dbReference>
<evidence type="ECO:0000256" key="1">
    <source>
        <dbReference type="SAM" id="MobiDB-lite"/>
    </source>
</evidence>
<protein>
    <submittedName>
        <fullName evidence="2 4">Uncharacterized protein</fullName>
    </submittedName>
</protein>
<dbReference type="AlphaFoldDB" id="A0A0R3SN89"/>
<reference evidence="4" key="1">
    <citation type="submission" date="2017-02" db="UniProtKB">
        <authorList>
            <consortium name="WormBaseParasite"/>
        </authorList>
    </citation>
    <scope>IDENTIFICATION</scope>
</reference>
<evidence type="ECO:0000313" key="4">
    <source>
        <dbReference type="WBParaSite" id="HDID_0000640401-mRNA-1"/>
    </source>
</evidence>
<organism evidence="4">
    <name type="scientific">Hymenolepis diminuta</name>
    <name type="common">Rat tapeworm</name>
    <dbReference type="NCBI Taxonomy" id="6216"/>
    <lineage>
        <taxon>Eukaryota</taxon>
        <taxon>Metazoa</taxon>
        <taxon>Spiralia</taxon>
        <taxon>Lophotrochozoa</taxon>
        <taxon>Platyhelminthes</taxon>
        <taxon>Cestoda</taxon>
        <taxon>Eucestoda</taxon>
        <taxon>Cyclophyllidea</taxon>
        <taxon>Hymenolepididae</taxon>
        <taxon>Hymenolepis</taxon>
    </lineage>
</organism>
<evidence type="ECO:0000313" key="3">
    <source>
        <dbReference type="Proteomes" id="UP000274504"/>
    </source>
</evidence>
<reference evidence="2 3" key="2">
    <citation type="submission" date="2018-11" db="EMBL/GenBank/DDBJ databases">
        <authorList>
            <consortium name="Pathogen Informatics"/>
        </authorList>
    </citation>
    <scope>NUCLEOTIDE SEQUENCE [LARGE SCALE GENOMIC DNA]</scope>
</reference>